<dbReference type="RefSeq" id="WP_281458762.1">
    <property type="nucleotide sequence ID" value="NZ_JASAOF010000030.1"/>
</dbReference>
<proteinExistence type="inferred from homology"/>
<dbReference type="Gene3D" id="3.40.50.620">
    <property type="entry name" value="HUPs"/>
    <property type="match status" value="1"/>
</dbReference>
<keyword evidence="4" id="KW-1185">Reference proteome</keyword>
<organism evidence="3 4">
    <name type="scientific">Saccharopolyspora ipomoeae</name>
    <dbReference type="NCBI Taxonomy" id="3042027"/>
    <lineage>
        <taxon>Bacteria</taxon>
        <taxon>Bacillati</taxon>
        <taxon>Actinomycetota</taxon>
        <taxon>Actinomycetes</taxon>
        <taxon>Pseudonocardiales</taxon>
        <taxon>Pseudonocardiaceae</taxon>
        <taxon>Saccharopolyspora</taxon>
    </lineage>
</organism>
<gene>
    <name evidence="3" type="ORF">QFW96_28095</name>
</gene>
<evidence type="ECO:0000256" key="1">
    <source>
        <dbReference type="ARBA" id="ARBA00008791"/>
    </source>
</evidence>
<dbReference type="CDD" id="cd00293">
    <property type="entry name" value="USP-like"/>
    <property type="match status" value="1"/>
</dbReference>
<sequence length="153" mass="16420">MNSPSEHLIVVGVDGSPASLAALRWAVDQARRTEATIAAVMAWTVPELYDWPMPTAEQLDLATKNALHDIVRAAVPEDDLPRIRQRTAGGHPAEVILDQAATADLLVVGHRGTGTFARALIGSTARYCIDHASCPVVVIRELGTGSPRLRPRT</sequence>
<evidence type="ECO:0000313" key="3">
    <source>
        <dbReference type="EMBL" id="MDI2032513.1"/>
    </source>
</evidence>
<dbReference type="PRINTS" id="PR01438">
    <property type="entry name" value="UNVRSLSTRESS"/>
</dbReference>
<dbReference type="SUPFAM" id="SSF52402">
    <property type="entry name" value="Adenine nucleotide alpha hydrolases-like"/>
    <property type="match status" value="1"/>
</dbReference>
<dbReference type="EMBL" id="JASAOF010000030">
    <property type="protein sequence ID" value="MDI2032513.1"/>
    <property type="molecule type" value="Genomic_DNA"/>
</dbReference>
<evidence type="ECO:0000259" key="2">
    <source>
        <dbReference type="Pfam" id="PF00582"/>
    </source>
</evidence>
<dbReference type="Proteomes" id="UP001237595">
    <property type="component" value="Unassembled WGS sequence"/>
</dbReference>
<accession>A0ABT6PXZ5</accession>
<comment type="caution">
    <text evidence="3">The sequence shown here is derived from an EMBL/GenBank/DDBJ whole genome shotgun (WGS) entry which is preliminary data.</text>
</comment>
<protein>
    <submittedName>
        <fullName evidence="3">Universal stress protein</fullName>
    </submittedName>
</protein>
<name>A0ABT6PXZ5_9PSEU</name>
<dbReference type="PANTHER" id="PTHR31964:SF113">
    <property type="entry name" value="USPA DOMAIN-CONTAINING PROTEIN"/>
    <property type="match status" value="1"/>
</dbReference>
<comment type="similarity">
    <text evidence="1">Belongs to the universal stress protein A family.</text>
</comment>
<dbReference type="InterPro" id="IPR014729">
    <property type="entry name" value="Rossmann-like_a/b/a_fold"/>
</dbReference>
<feature type="domain" description="UspA" evidence="2">
    <location>
        <begin position="9"/>
        <end position="140"/>
    </location>
</feature>
<reference evidence="3 4" key="1">
    <citation type="submission" date="2023-04" db="EMBL/GenBank/DDBJ databases">
        <title>Draft genome sequence of Saccharopolyspora sp. TS4A08 isolated from sweet potato rhizospheric soil.</title>
        <authorList>
            <person name="Suksaard P."/>
            <person name="Duangmal K."/>
        </authorList>
    </citation>
    <scope>NUCLEOTIDE SEQUENCE [LARGE SCALE GENOMIC DNA]</scope>
    <source>
        <strain evidence="3 4">TS4A08</strain>
    </source>
</reference>
<dbReference type="InterPro" id="IPR006016">
    <property type="entry name" value="UspA"/>
</dbReference>
<dbReference type="PANTHER" id="PTHR31964">
    <property type="entry name" value="ADENINE NUCLEOTIDE ALPHA HYDROLASES-LIKE SUPERFAMILY PROTEIN"/>
    <property type="match status" value="1"/>
</dbReference>
<dbReference type="Pfam" id="PF00582">
    <property type="entry name" value="Usp"/>
    <property type="match status" value="1"/>
</dbReference>
<dbReference type="InterPro" id="IPR006015">
    <property type="entry name" value="Universal_stress_UspA"/>
</dbReference>
<evidence type="ECO:0000313" key="4">
    <source>
        <dbReference type="Proteomes" id="UP001237595"/>
    </source>
</evidence>